<dbReference type="PROSITE" id="PS51352">
    <property type="entry name" value="THIOREDOXIN_2"/>
    <property type="match status" value="1"/>
</dbReference>
<dbReference type="Pfam" id="PF14559">
    <property type="entry name" value="TPR_19"/>
    <property type="match status" value="1"/>
</dbReference>
<reference evidence="4" key="1">
    <citation type="submission" date="2019-11" db="EMBL/GenBank/DDBJ databases">
        <title>Isolation and characterization of two novel species in the genus Thiomicrorhabdus.</title>
        <authorList>
            <person name="Mochizuki J."/>
            <person name="Kojima H."/>
            <person name="Fukui M."/>
        </authorList>
    </citation>
    <scope>NUCLEOTIDE SEQUENCE [LARGE SCALE GENOMIC DNA]</scope>
    <source>
        <strain evidence="4">aks77</strain>
    </source>
</reference>
<dbReference type="SUPFAM" id="SSF48452">
    <property type="entry name" value="TPR-like"/>
    <property type="match status" value="1"/>
</dbReference>
<proteinExistence type="predicted"/>
<dbReference type="InterPro" id="IPR011990">
    <property type="entry name" value="TPR-like_helical_dom_sf"/>
</dbReference>
<dbReference type="Pfam" id="PF00085">
    <property type="entry name" value="Thioredoxin"/>
    <property type="match status" value="1"/>
</dbReference>
<dbReference type="PROSITE" id="PS50005">
    <property type="entry name" value="TPR"/>
    <property type="match status" value="1"/>
</dbReference>
<dbReference type="GO" id="GO:0015035">
    <property type="term" value="F:protein-disulfide reductase activity"/>
    <property type="evidence" value="ECO:0007669"/>
    <property type="project" value="TreeGrafter"/>
</dbReference>
<dbReference type="CDD" id="cd02947">
    <property type="entry name" value="TRX_family"/>
    <property type="match status" value="1"/>
</dbReference>
<name>A0A6F8PVM1_9GAMM</name>
<dbReference type="Pfam" id="PF14561">
    <property type="entry name" value="TPR_20"/>
    <property type="match status" value="1"/>
</dbReference>
<protein>
    <submittedName>
        <fullName evidence="3">Co-chaperone YbbN</fullName>
    </submittedName>
</protein>
<dbReference type="InterPro" id="IPR036249">
    <property type="entry name" value="Thioredoxin-like_sf"/>
</dbReference>
<evidence type="ECO:0000313" key="3">
    <source>
        <dbReference type="EMBL" id="BBP46020.1"/>
    </source>
</evidence>
<keyword evidence="1" id="KW-0802">TPR repeat</keyword>
<dbReference type="Proteomes" id="UP000501726">
    <property type="component" value="Chromosome"/>
</dbReference>
<dbReference type="Gene3D" id="3.40.30.10">
    <property type="entry name" value="Glutaredoxin"/>
    <property type="match status" value="1"/>
</dbReference>
<dbReference type="InterPro" id="IPR013766">
    <property type="entry name" value="Thioredoxin_domain"/>
</dbReference>
<organism evidence="3 4">
    <name type="scientific">Thiosulfatimonas sediminis</name>
    <dbReference type="NCBI Taxonomy" id="2675054"/>
    <lineage>
        <taxon>Bacteria</taxon>
        <taxon>Pseudomonadati</taxon>
        <taxon>Pseudomonadota</taxon>
        <taxon>Gammaproteobacteria</taxon>
        <taxon>Thiotrichales</taxon>
        <taxon>Piscirickettsiaceae</taxon>
        <taxon>Thiosulfatimonas</taxon>
    </lineage>
</organism>
<accession>A0A6F8PVM1</accession>
<dbReference type="EMBL" id="AP021889">
    <property type="protein sequence ID" value="BBP46020.1"/>
    <property type="molecule type" value="Genomic_DNA"/>
</dbReference>
<dbReference type="GO" id="GO:0005737">
    <property type="term" value="C:cytoplasm"/>
    <property type="evidence" value="ECO:0007669"/>
    <property type="project" value="TreeGrafter"/>
</dbReference>
<evidence type="ECO:0000256" key="1">
    <source>
        <dbReference type="PROSITE-ProRule" id="PRU00339"/>
    </source>
</evidence>
<sequence length="286" mass="32647">MSDALTVTLENFHQSVIDNSEKLPVLVDFWAPWCNPCQQIMPMLEQLAQALKGRFILAKINTEEQCQLAEHFHVQSLPTFKICYKGKIVESIEGVHPSGKFVELLEKYMPADESENLRQKALVDLQLGDYESALQQLVAASQVNPNNFKIHLDIVKVYIAQGEIDNAKTLAQRLPEDIRHSPEIKALMDNIKYIEIANSAPPMADILERLATEPNDPEMLYALAMHQLAKNESAAAMQTLLHLFSNHREFGDDVARKTLLELFENRKHSETDLVNQYRRKLQNLLF</sequence>
<dbReference type="KEGG" id="tse:THMIRHAS_13930"/>
<gene>
    <name evidence="3" type="ORF">THMIRHAS_13930</name>
</gene>
<dbReference type="Gene3D" id="1.25.40.10">
    <property type="entry name" value="Tetratricopeptide repeat domain"/>
    <property type="match status" value="2"/>
</dbReference>
<feature type="domain" description="Thioredoxin" evidence="2">
    <location>
        <begin position="1"/>
        <end position="110"/>
    </location>
</feature>
<feature type="repeat" description="TPR" evidence="1">
    <location>
        <begin position="114"/>
        <end position="147"/>
    </location>
</feature>
<dbReference type="GO" id="GO:0006950">
    <property type="term" value="P:response to stress"/>
    <property type="evidence" value="ECO:0007669"/>
    <property type="project" value="UniProtKB-ARBA"/>
</dbReference>
<dbReference type="AlphaFoldDB" id="A0A6F8PVM1"/>
<keyword evidence="4" id="KW-1185">Reference proteome</keyword>
<dbReference type="InterPro" id="IPR019734">
    <property type="entry name" value="TPR_rpt"/>
</dbReference>
<dbReference type="PANTHER" id="PTHR45663:SF11">
    <property type="entry name" value="GEO12009P1"/>
    <property type="match status" value="1"/>
</dbReference>
<dbReference type="RefSeq" id="WP_173272261.1">
    <property type="nucleotide sequence ID" value="NZ_AP021889.1"/>
</dbReference>
<dbReference type="PANTHER" id="PTHR45663">
    <property type="entry name" value="GEO12009P1"/>
    <property type="match status" value="1"/>
</dbReference>
<dbReference type="SUPFAM" id="SSF52833">
    <property type="entry name" value="Thioredoxin-like"/>
    <property type="match status" value="1"/>
</dbReference>
<evidence type="ECO:0000313" key="4">
    <source>
        <dbReference type="Proteomes" id="UP000501726"/>
    </source>
</evidence>
<evidence type="ECO:0000259" key="2">
    <source>
        <dbReference type="PROSITE" id="PS51352"/>
    </source>
</evidence>